<dbReference type="SUPFAM" id="SSF51206">
    <property type="entry name" value="cAMP-binding domain-like"/>
    <property type="match status" value="1"/>
</dbReference>
<keyword evidence="3" id="KW-1185">Reference proteome</keyword>
<organism evidence="2 3">
    <name type="scientific">Filimonas effusa</name>
    <dbReference type="NCBI Taxonomy" id="2508721"/>
    <lineage>
        <taxon>Bacteria</taxon>
        <taxon>Pseudomonadati</taxon>
        <taxon>Bacteroidota</taxon>
        <taxon>Chitinophagia</taxon>
        <taxon>Chitinophagales</taxon>
        <taxon>Chitinophagaceae</taxon>
        <taxon>Filimonas</taxon>
    </lineage>
</organism>
<proteinExistence type="predicted"/>
<dbReference type="OrthoDB" id="680421at2"/>
<dbReference type="CDD" id="cd00038">
    <property type="entry name" value="CAP_ED"/>
    <property type="match status" value="1"/>
</dbReference>
<evidence type="ECO:0000259" key="1">
    <source>
        <dbReference type="PROSITE" id="PS50042"/>
    </source>
</evidence>
<accession>A0A4Q1D1E5</accession>
<dbReference type="InterPro" id="IPR000595">
    <property type="entry name" value="cNMP-bd_dom"/>
</dbReference>
<dbReference type="InterPro" id="IPR018490">
    <property type="entry name" value="cNMP-bd_dom_sf"/>
</dbReference>
<dbReference type="Gene3D" id="2.60.120.10">
    <property type="entry name" value="Jelly Rolls"/>
    <property type="match status" value="1"/>
</dbReference>
<gene>
    <name evidence="2" type="ORF">ESB13_17940</name>
</gene>
<comment type="caution">
    <text evidence="2">The sequence shown here is derived from an EMBL/GenBank/DDBJ whole genome shotgun (WGS) entry which is preliminary data.</text>
</comment>
<sequence length="190" mass="22463">METLFALLNSIQPLSADLQEYLIEILKTKSIKKKDYVLKAGHISREIYFIEEGLFKCFYLVDDRPVSSWFMKERDLIISVKSFFGQVASYESIQALENSVVHYISFDDLQHIYRRFPEFNFHGRILTQNYYILCDSRLYAMRTKSALQRYQFILQNEKDLIDRVPAKDLASYLGISEYTFSRIKKYGVAK</sequence>
<name>A0A4Q1D1E5_9BACT</name>
<evidence type="ECO:0000313" key="2">
    <source>
        <dbReference type="EMBL" id="RXK81678.1"/>
    </source>
</evidence>
<feature type="domain" description="Cyclic nucleotide-binding" evidence="1">
    <location>
        <begin position="10"/>
        <end position="88"/>
    </location>
</feature>
<dbReference type="Proteomes" id="UP000290545">
    <property type="component" value="Unassembled WGS sequence"/>
</dbReference>
<dbReference type="InterPro" id="IPR014710">
    <property type="entry name" value="RmlC-like_jellyroll"/>
</dbReference>
<dbReference type="SMART" id="SM00100">
    <property type="entry name" value="cNMP"/>
    <property type="match status" value="1"/>
</dbReference>
<dbReference type="EMBL" id="SDHZ01000003">
    <property type="protein sequence ID" value="RXK81678.1"/>
    <property type="molecule type" value="Genomic_DNA"/>
</dbReference>
<dbReference type="AlphaFoldDB" id="A0A4Q1D1E5"/>
<evidence type="ECO:0000313" key="3">
    <source>
        <dbReference type="Proteomes" id="UP000290545"/>
    </source>
</evidence>
<reference evidence="2 3" key="1">
    <citation type="submission" date="2019-01" db="EMBL/GenBank/DDBJ databases">
        <title>Filimonas sp. strain TTM-71.</title>
        <authorList>
            <person name="Chen W.-M."/>
        </authorList>
    </citation>
    <scope>NUCLEOTIDE SEQUENCE [LARGE SCALE GENOMIC DNA]</scope>
    <source>
        <strain evidence="2 3">TTM-71</strain>
    </source>
</reference>
<dbReference type="PROSITE" id="PS50042">
    <property type="entry name" value="CNMP_BINDING_3"/>
    <property type="match status" value="1"/>
</dbReference>
<dbReference type="Pfam" id="PF00027">
    <property type="entry name" value="cNMP_binding"/>
    <property type="match status" value="1"/>
</dbReference>
<protein>
    <submittedName>
        <fullName evidence="2">Crp/Fnr family transcriptional regulator</fullName>
    </submittedName>
</protein>
<dbReference type="RefSeq" id="WP_129005075.1">
    <property type="nucleotide sequence ID" value="NZ_SDHZ01000003.1"/>
</dbReference>